<protein>
    <recommendedName>
        <fullName evidence="3">Outer membrane lipoprotein carrier protein LolA</fullName>
    </recommendedName>
</protein>
<reference evidence="2" key="1">
    <citation type="journal article" date="2017" name="Genome Biol. Evol.">
        <title>Comparative Genomic Analysis Identifies a Campylobacter Clade Deficient in Selenium Metabolism.</title>
        <authorList>
            <person name="Miller W.G."/>
            <person name="Yee E."/>
            <person name="Lopes B.S."/>
            <person name="Chapman M.H."/>
            <person name="Huynh S."/>
            <person name="Bono J.L."/>
            <person name="Parker C.T."/>
            <person name="Strachan N.J.C."/>
            <person name="Forbes K.J."/>
        </authorList>
    </citation>
    <scope>NUCLEOTIDE SEQUENCE [LARGE SCALE GENOMIC DNA]</scope>
    <source>
        <strain evidence="2">NCTC 13004</strain>
    </source>
</reference>
<evidence type="ECO:0000313" key="1">
    <source>
        <dbReference type="EMBL" id="ARQ98191.1"/>
    </source>
</evidence>
<reference evidence="2" key="2">
    <citation type="journal article" date="2017" name="Genome Biol. Evol.">
        <title>Comparative genomic analysis identifies a Campylobacter clade deficient in selenium metabolism.</title>
        <authorList>
            <person name="Miller W.G."/>
            <person name="Yee E."/>
            <person name="Lopes B.S."/>
            <person name="Chapman M.H."/>
            <person name="Huynh S."/>
            <person name="Bono J.L."/>
            <person name="Parker C.T."/>
            <person name="Strachan N.J.C."/>
            <person name="Forbes K.J."/>
        </authorList>
    </citation>
    <scope>NUCLEOTIDE SEQUENCE [LARGE SCALE GENOMIC DNA]</scope>
    <source>
        <strain evidence="2">NCTC 13004</strain>
    </source>
</reference>
<dbReference type="EMBL" id="CP015578">
    <property type="protein sequence ID" value="ARQ98191.1"/>
    <property type="molecule type" value="Genomic_DNA"/>
</dbReference>
<dbReference type="KEGG" id="clx:CLAN_1476"/>
<proteinExistence type="predicted"/>
<dbReference type="GeneID" id="46921941"/>
<name>A0A1X9SPM4_9BACT</name>
<organism evidence="1 2">
    <name type="scientific">Campylobacter lanienae NCTC 13004</name>
    <dbReference type="NCBI Taxonomy" id="1031753"/>
    <lineage>
        <taxon>Bacteria</taxon>
        <taxon>Pseudomonadati</taxon>
        <taxon>Campylobacterota</taxon>
        <taxon>Epsilonproteobacteria</taxon>
        <taxon>Campylobacterales</taxon>
        <taxon>Campylobacteraceae</taxon>
        <taxon>Campylobacter</taxon>
    </lineage>
</organism>
<gene>
    <name evidence="1" type="ORF">CLAN_1476</name>
</gene>
<dbReference type="Proteomes" id="UP000202031">
    <property type="component" value="Chromosome"/>
</dbReference>
<sequence length="170" mass="19341">MKIKILLLIAQMAFCFDIYEFKNIIKSDVSGDFNQTKNITGFKKAILSSGEFSIKNNEFIMTTLTPIFSSIKVDKNGVFLMRNGSWQKEDKSADIKLLLDIINLNIDALKAEFDINLVGTKESWKLNLTPKGYLISKIFKNIEISGSNYVKKIVLREINGDETINEFSIK</sequence>
<accession>A0A1X9SPM4</accession>
<evidence type="ECO:0000313" key="2">
    <source>
        <dbReference type="Proteomes" id="UP000202031"/>
    </source>
</evidence>
<dbReference type="RefSeq" id="WP_096015464.1">
    <property type="nucleotide sequence ID" value="NZ_CP015578.1"/>
</dbReference>
<evidence type="ECO:0008006" key="3">
    <source>
        <dbReference type="Google" id="ProtNLM"/>
    </source>
</evidence>
<dbReference type="AlphaFoldDB" id="A0A1X9SPM4"/>
<dbReference type="Gene3D" id="2.50.20.10">
    <property type="entry name" value="Lipoprotein localisation LolA/LolB/LppX"/>
    <property type="match status" value="1"/>
</dbReference>